<evidence type="ECO:0000313" key="3">
    <source>
        <dbReference type="Proteomes" id="UP000516320"/>
    </source>
</evidence>
<protein>
    <submittedName>
        <fullName evidence="2">Uncharacterized protein</fullName>
    </submittedName>
</protein>
<organism evidence="2 3">
    <name type="scientific">Corynebacterium poyangense</name>
    <dbReference type="NCBI Taxonomy" id="2684405"/>
    <lineage>
        <taxon>Bacteria</taxon>
        <taxon>Bacillati</taxon>
        <taxon>Actinomycetota</taxon>
        <taxon>Actinomycetes</taxon>
        <taxon>Mycobacteriales</taxon>
        <taxon>Corynebacteriaceae</taxon>
        <taxon>Corynebacterium</taxon>
    </lineage>
</organism>
<keyword evidence="3" id="KW-1185">Reference proteome</keyword>
<accession>A0A7H0SRA1</accession>
<dbReference type="EMBL" id="CP046884">
    <property type="protein sequence ID" value="QNQ91076.1"/>
    <property type="molecule type" value="Genomic_DNA"/>
</dbReference>
<name>A0A7H0SRA1_9CORY</name>
<dbReference type="Proteomes" id="UP000516320">
    <property type="component" value="Chromosome"/>
</dbReference>
<reference evidence="2 3" key="1">
    <citation type="submission" date="2019-12" db="EMBL/GenBank/DDBJ databases">
        <title>Corynebacterium sp. nov., isolated from feces of the Anser Albifrons in China.</title>
        <authorList>
            <person name="Liu Q."/>
        </authorList>
    </citation>
    <scope>NUCLEOTIDE SEQUENCE [LARGE SCALE GENOMIC DNA]</scope>
    <source>
        <strain evidence="2 3">4H37-19</strain>
    </source>
</reference>
<proteinExistence type="predicted"/>
<sequence>MHFDIAVVESALKDFSTFAKSFSAIFQDFPKMLLHLGELFGDPKLPAQTSSLLNTPISNHSSDTPGTPLNLDNSLPHN</sequence>
<evidence type="ECO:0000256" key="1">
    <source>
        <dbReference type="SAM" id="MobiDB-lite"/>
    </source>
</evidence>
<evidence type="ECO:0000313" key="2">
    <source>
        <dbReference type="EMBL" id="QNQ91076.1"/>
    </source>
</evidence>
<dbReference type="AlphaFoldDB" id="A0A7H0SRA1"/>
<dbReference type="RefSeq" id="WP_187974387.1">
    <property type="nucleotide sequence ID" value="NZ_CP046884.1"/>
</dbReference>
<feature type="region of interest" description="Disordered" evidence="1">
    <location>
        <begin position="51"/>
        <end position="78"/>
    </location>
</feature>
<dbReference type="KEGG" id="cpoy:GP475_10875"/>
<gene>
    <name evidence="2" type="ORF">GP475_10875</name>
</gene>